<dbReference type="EMBL" id="JBHUME010000007">
    <property type="protein sequence ID" value="MFD2612388.1"/>
    <property type="molecule type" value="Genomic_DNA"/>
</dbReference>
<sequence>MAEVVVLRAKYLNKKVRVRYVSGNFEGLDLDRLRVGNIAKAAQYLINEQNFTILSDDSDEKGITMVFIRNAPPTAENPLIPVLQERLNTTITVLTDAGEVSGTLTLVGTDVIQITEPGGTVVLIPLSQVNGIV</sequence>
<evidence type="ECO:0000313" key="2">
    <source>
        <dbReference type="Proteomes" id="UP001597541"/>
    </source>
</evidence>
<organism evidence="1 2">
    <name type="scientific">Paenibacillus gansuensis</name>
    <dbReference type="NCBI Taxonomy" id="306542"/>
    <lineage>
        <taxon>Bacteria</taxon>
        <taxon>Bacillati</taxon>
        <taxon>Bacillota</taxon>
        <taxon>Bacilli</taxon>
        <taxon>Bacillales</taxon>
        <taxon>Paenibacillaceae</taxon>
        <taxon>Paenibacillus</taxon>
    </lineage>
</organism>
<keyword evidence="2" id="KW-1185">Reference proteome</keyword>
<proteinExistence type="predicted"/>
<evidence type="ECO:0000313" key="1">
    <source>
        <dbReference type="EMBL" id="MFD2612388.1"/>
    </source>
</evidence>
<comment type="caution">
    <text evidence="1">The sequence shown here is derived from an EMBL/GenBank/DDBJ whole genome shotgun (WGS) entry which is preliminary data.</text>
</comment>
<dbReference type="Proteomes" id="UP001597541">
    <property type="component" value="Unassembled WGS sequence"/>
</dbReference>
<protein>
    <submittedName>
        <fullName evidence="1">Uncharacterized protein</fullName>
    </submittedName>
</protein>
<name>A0ABW5PCS0_9BACL</name>
<reference evidence="2" key="1">
    <citation type="journal article" date="2019" name="Int. J. Syst. Evol. Microbiol.">
        <title>The Global Catalogue of Microorganisms (GCM) 10K type strain sequencing project: providing services to taxonomists for standard genome sequencing and annotation.</title>
        <authorList>
            <consortium name="The Broad Institute Genomics Platform"/>
            <consortium name="The Broad Institute Genome Sequencing Center for Infectious Disease"/>
            <person name="Wu L."/>
            <person name="Ma J."/>
        </authorList>
    </citation>
    <scope>NUCLEOTIDE SEQUENCE [LARGE SCALE GENOMIC DNA]</scope>
    <source>
        <strain evidence="2">KCTC 3950</strain>
    </source>
</reference>
<accession>A0ABW5PCS0</accession>
<dbReference type="RefSeq" id="WP_377601914.1">
    <property type="nucleotide sequence ID" value="NZ_JBHUME010000007.1"/>
</dbReference>
<gene>
    <name evidence="1" type="ORF">ACFSUF_08135</name>
</gene>